<keyword evidence="1" id="KW-0472">Membrane</keyword>
<gene>
    <name evidence="3" type="ORF">UFOVP181_53</name>
    <name evidence="2" type="ORF">UFOVP57_109</name>
</gene>
<feature type="transmembrane region" description="Helical" evidence="1">
    <location>
        <begin position="81"/>
        <end position="98"/>
    </location>
</feature>
<feature type="transmembrane region" description="Helical" evidence="1">
    <location>
        <begin position="12"/>
        <end position="45"/>
    </location>
</feature>
<accession>A0A6J5KVI6</accession>
<feature type="transmembrane region" description="Helical" evidence="1">
    <location>
        <begin position="104"/>
        <end position="121"/>
    </location>
</feature>
<keyword evidence="1" id="KW-0812">Transmembrane</keyword>
<evidence type="ECO:0000313" key="2">
    <source>
        <dbReference type="EMBL" id="CAB4125372.1"/>
    </source>
</evidence>
<sequence length="145" mass="16592">MATIHPVKKVLWTILGLLSLGMAYIGVVTPGIPYSPFVVFAAYCFSKGSERMHTWIYNHKLFGPFLTNWGEKRVFPLKMKYFMLCMMSFSLCIMFFTGVKPIGIISTAVFMACVAVWAWRYPSSVVEHDRRIAAGKKIGWFNNYI</sequence>
<evidence type="ECO:0008006" key="4">
    <source>
        <dbReference type="Google" id="ProtNLM"/>
    </source>
</evidence>
<dbReference type="Pfam" id="PF04304">
    <property type="entry name" value="DUF454"/>
    <property type="match status" value="1"/>
</dbReference>
<reference evidence="2" key="1">
    <citation type="submission" date="2020-04" db="EMBL/GenBank/DDBJ databases">
        <authorList>
            <person name="Chiriac C."/>
            <person name="Salcher M."/>
            <person name="Ghai R."/>
            <person name="Kavagutti S V."/>
        </authorList>
    </citation>
    <scope>NUCLEOTIDE SEQUENCE</scope>
</reference>
<evidence type="ECO:0000256" key="1">
    <source>
        <dbReference type="SAM" id="Phobius"/>
    </source>
</evidence>
<organism evidence="2">
    <name type="scientific">uncultured Caudovirales phage</name>
    <dbReference type="NCBI Taxonomy" id="2100421"/>
    <lineage>
        <taxon>Viruses</taxon>
        <taxon>Duplodnaviria</taxon>
        <taxon>Heunggongvirae</taxon>
        <taxon>Uroviricota</taxon>
        <taxon>Caudoviricetes</taxon>
        <taxon>Peduoviridae</taxon>
        <taxon>Maltschvirus</taxon>
        <taxon>Maltschvirus maltsch</taxon>
    </lineage>
</organism>
<name>A0A6J5KVI6_9CAUD</name>
<dbReference type="EMBL" id="LR796187">
    <property type="protein sequence ID" value="CAB4125372.1"/>
    <property type="molecule type" value="Genomic_DNA"/>
</dbReference>
<evidence type="ECO:0000313" key="3">
    <source>
        <dbReference type="EMBL" id="CAB5208511.1"/>
    </source>
</evidence>
<dbReference type="PIRSF" id="PIRSF016789">
    <property type="entry name" value="DUF454"/>
    <property type="match status" value="1"/>
</dbReference>
<dbReference type="InterPro" id="IPR007401">
    <property type="entry name" value="DUF454"/>
</dbReference>
<keyword evidence="1" id="KW-1133">Transmembrane helix</keyword>
<dbReference type="PANTHER" id="PTHR35813">
    <property type="entry name" value="INNER MEMBRANE PROTEIN YBAN"/>
    <property type="match status" value="1"/>
</dbReference>
<dbReference type="PANTHER" id="PTHR35813:SF1">
    <property type="entry name" value="INNER MEMBRANE PROTEIN YBAN"/>
    <property type="match status" value="1"/>
</dbReference>
<dbReference type="GO" id="GO:0005886">
    <property type="term" value="C:plasma membrane"/>
    <property type="evidence" value="ECO:0007669"/>
    <property type="project" value="TreeGrafter"/>
</dbReference>
<dbReference type="EMBL" id="LR798231">
    <property type="protein sequence ID" value="CAB5208511.1"/>
    <property type="molecule type" value="Genomic_DNA"/>
</dbReference>
<protein>
    <recommendedName>
        <fullName evidence="4">DUF454 domain-containing protein</fullName>
    </recommendedName>
</protein>
<proteinExistence type="predicted"/>